<keyword evidence="3" id="KW-1185">Reference proteome</keyword>
<sequence>MKKTILCTALVSALALSSVNAFAHEAGDILFRAGFTTVAPDDSSTNILVGGDNFQIGEAVVGGVSVDDNTQLGLNVAYFLSDSWNIEVLAATPFSHKIDLASGGNLGKTKHLPPTITANYFFNHGSAAFQPYVGLGVNYTIFFDEDFNTTSAESINGAIGATISDLSLDNSFGLAAQIGADYKIADGIFLNASVRYIGLETDASFKVNGADLGSIESVDINPFVYTISVGYKF</sequence>
<dbReference type="eggNOG" id="COG3047">
    <property type="taxonomic scope" value="Bacteria"/>
</dbReference>
<accession>H5TDU6</accession>
<dbReference type="EMBL" id="BAET01000030">
    <property type="protein sequence ID" value="GAB56473.1"/>
    <property type="molecule type" value="Genomic_DNA"/>
</dbReference>
<dbReference type="STRING" id="56804.BAE46_08540"/>
<evidence type="ECO:0000256" key="1">
    <source>
        <dbReference type="SAM" id="SignalP"/>
    </source>
</evidence>
<dbReference type="PANTHER" id="PTHR36920:SF1">
    <property type="entry name" value="OUTER MEMBRANE PROTEIN W"/>
    <property type="match status" value="1"/>
</dbReference>
<dbReference type="GO" id="GO:0055085">
    <property type="term" value="P:transmembrane transport"/>
    <property type="evidence" value="ECO:0007669"/>
    <property type="project" value="TreeGrafter"/>
</dbReference>
<dbReference type="AlphaFoldDB" id="H5TDU6"/>
<proteinExistence type="predicted"/>
<protein>
    <submittedName>
        <fullName evidence="2">Outer membrane protein</fullName>
    </submittedName>
</protein>
<reference evidence="2 3" key="2">
    <citation type="journal article" date="2017" name="Antonie Van Leeuwenhoek">
        <title>Rhizobium rhizosphaerae sp. nov., a novel species isolated from rice rhizosphere.</title>
        <authorList>
            <person name="Zhao J.J."/>
            <person name="Zhang J."/>
            <person name="Zhang R.J."/>
            <person name="Zhang C.W."/>
            <person name="Yin H.Q."/>
            <person name="Zhang X.X."/>
        </authorList>
    </citation>
    <scope>NUCLEOTIDE SEQUENCE [LARGE SCALE GENOMIC DNA]</scope>
    <source>
        <strain evidence="2 3">ACAM 611</strain>
    </source>
</reference>
<dbReference type="Proteomes" id="UP000053586">
    <property type="component" value="Unassembled WGS sequence"/>
</dbReference>
<dbReference type="GO" id="GO:0019867">
    <property type="term" value="C:outer membrane"/>
    <property type="evidence" value="ECO:0007669"/>
    <property type="project" value="InterPro"/>
</dbReference>
<evidence type="ECO:0000313" key="2">
    <source>
        <dbReference type="EMBL" id="GAB56473.1"/>
    </source>
</evidence>
<keyword evidence="1" id="KW-0732">Signal</keyword>
<dbReference type="SUPFAM" id="SSF56925">
    <property type="entry name" value="OMPA-like"/>
    <property type="match status" value="1"/>
</dbReference>
<dbReference type="OrthoDB" id="9807574at2"/>
<dbReference type="InterPro" id="IPR011250">
    <property type="entry name" value="OMP/PagP_B-barrel"/>
</dbReference>
<dbReference type="RefSeq" id="WP_006006650.1">
    <property type="nucleotide sequence ID" value="NZ_BAET01000030.1"/>
</dbReference>
<evidence type="ECO:0000313" key="3">
    <source>
        <dbReference type="Proteomes" id="UP000053586"/>
    </source>
</evidence>
<dbReference type="PANTHER" id="PTHR36920">
    <property type="match status" value="1"/>
</dbReference>
<feature type="signal peptide" evidence="1">
    <location>
        <begin position="1"/>
        <end position="23"/>
    </location>
</feature>
<organism evidence="2 3">
    <name type="scientific">Glaciecola punicea ACAM 611</name>
    <dbReference type="NCBI Taxonomy" id="1121923"/>
    <lineage>
        <taxon>Bacteria</taxon>
        <taxon>Pseudomonadati</taxon>
        <taxon>Pseudomonadota</taxon>
        <taxon>Gammaproteobacteria</taxon>
        <taxon>Alteromonadales</taxon>
        <taxon>Alteromonadaceae</taxon>
        <taxon>Glaciecola</taxon>
    </lineage>
</organism>
<dbReference type="InterPro" id="IPR005618">
    <property type="entry name" value="OMPW"/>
</dbReference>
<feature type="chain" id="PRO_5003598271" evidence="1">
    <location>
        <begin position="24"/>
        <end position="233"/>
    </location>
</feature>
<reference evidence="2 3" key="1">
    <citation type="journal article" date="2012" name="J. Bacteriol.">
        <title>Genome sequence of proteorhodopsin-containing sea ice bacterium Glaciecola punicea ACAM 611T.</title>
        <authorList>
            <person name="Qin Q.-L."/>
            <person name="Xie B.-B."/>
            <person name="Shu Y.-L."/>
            <person name="Rong J.-C."/>
            <person name="Zhao D.-L."/>
            <person name="Zhang X.-Y."/>
            <person name="Chen X.-L."/>
            <person name="Zhou B.-C."/>
            <person name="Zhanga Y.-Z."/>
        </authorList>
    </citation>
    <scope>NUCLEOTIDE SEQUENCE [LARGE SCALE GENOMIC DNA]</scope>
    <source>
        <strain evidence="2 3">ACAM 611</strain>
    </source>
</reference>
<comment type="caution">
    <text evidence="2">The sequence shown here is derived from an EMBL/GenBank/DDBJ whole genome shotgun (WGS) entry which is preliminary data.</text>
</comment>
<dbReference type="Pfam" id="PF03922">
    <property type="entry name" value="OmpW"/>
    <property type="match status" value="1"/>
</dbReference>
<name>H5TDU6_9ALTE</name>
<gene>
    <name evidence="2" type="primary">ompW</name>
    <name evidence="2" type="ORF">GPUN_2358</name>
</gene>
<dbReference type="Gene3D" id="2.40.160.20">
    <property type="match status" value="1"/>
</dbReference>